<evidence type="ECO:0000256" key="5">
    <source>
        <dbReference type="ARBA" id="ARBA00029543"/>
    </source>
</evidence>
<evidence type="ECO:0000313" key="8">
    <source>
        <dbReference type="EMBL" id="EPS98679.1"/>
    </source>
</evidence>
<evidence type="ECO:0000256" key="7">
    <source>
        <dbReference type="SAM" id="MobiDB-lite"/>
    </source>
</evidence>
<keyword evidence="3" id="KW-0456">Lyase</keyword>
<dbReference type="GO" id="GO:0005634">
    <property type="term" value="C:nucleus"/>
    <property type="evidence" value="ECO:0007669"/>
    <property type="project" value="TreeGrafter"/>
</dbReference>
<evidence type="ECO:0000256" key="6">
    <source>
        <dbReference type="ARBA" id="ARBA00030030"/>
    </source>
</evidence>
<gene>
    <name evidence="8" type="ORF">FOMPIDRAFT_1051319</name>
</gene>
<proteinExistence type="predicted"/>
<dbReference type="Gene3D" id="3.90.1140.10">
    <property type="entry name" value="Cyclic phosphodiesterase"/>
    <property type="match status" value="1"/>
</dbReference>
<protein>
    <recommendedName>
        <fullName evidence="5">U6 snRNA phosphodiesterase 1</fullName>
    </recommendedName>
    <alternativeName>
        <fullName evidence="6">3'-5' RNA exonuclease USB1</fullName>
    </alternativeName>
</protein>
<dbReference type="InParanoid" id="S8FK45"/>
<reference evidence="8 9" key="1">
    <citation type="journal article" date="2012" name="Science">
        <title>The Paleozoic origin of enzymatic lignin decomposition reconstructed from 31 fungal genomes.</title>
        <authorList>
            <person name="Floudas D."/>
            <person name="Binder M."/>
            <person name="Riley R."/>
            <person name="Barry K."/>
            <person name="Blanchette R.A."/>
            <person name="Henrissat B."/>
            <person name="Martinez A.T."/>
            <person name="Otillar R."/>
            <person name="Spatafora J.W."/>
            <person name="Yadav J.S."/>
            <person name="Aerts A."/>
            <person name="Benoit I."/>
            <person name="Boyd A."/>
            <person name="Carlson A."/>
            <person name="Copeland A."/>
            <person name="Coutinho P.M."/>
            <person name="de Vries R.P."/>
            <person name="Ferreira P."/>
            <person name="Findley K."/>
            <person name="Foster B."/>
            <person name="Gaskell J."/>
            <person name="Glotzer D."/>
            <person name="Gorecki P."/>
            <person name="Heitman J."/>
            <person name="Hesse C."/>
            <person name="Hori C."/>
            <person name="Igarashi K."/>
            <person name="Jurgens J.A."/>
            <person name="Kallen N."/>
            <person name="Kersten P."/>
            <person name="Kohler A."/>
            <person name="Kuees U."/>
            <person name="Kumar T.K.A."/>
            <person name="Kuo A."/>
            <person name="LaButti K."/>
            <person name="Larrondo L.F."/>
            <person name="Lindquist E."/>
            <person name="Ling A."/>
            <person name="Lombard V."/>
            <person name="Lucas S."/>
            <person name="Lundell T."/>
            <person name="Martin R."/>
            <person name="McLaughlin D.J."/>
            <person name="Morgenstern I."/>
            <person name="Morin E."/>
            <person name="Murat C."/>
            <person name="Nagy L.G."/>
            <person name="Nolan M."/>
            <person name="Ohm R.A."/>
            <person name="Patyshakuliyeva A."/>
            <person name="Rokas A."/>
            <person name="Ruiz-Duenas F.J."/>
            <person name="Sabat G."/>
            <person name="Salamov A."/>
            <person name="Samejima M."/>
            <person name="Schmutz J."/>
            <person name="Slot J.C."/>
            <person name="St John F."/>
            <person name="Stenlid J."/>
            <person name="Sun H."/>
            <person name="Sun S."/>
            <person name="Syed K."/>
            <person name="Tsang A."/>
            <person name="Wiebenga A."/>
            <person name="Young D."/>
            <person name="Pisabarro A."/>
            <person name="Eastwood D.C."/>
            <person name="Martin F."/>
            <person name="Cullen D."/>
            <person name="Grigoriev I.V."/>
            <person name="Hibbett D.S."/>
        </authorList>
    </citation>
    <scope>NUCLEOTIDE SEQUENCE</scope>
    <source>
        <strain evidence="9">FP-58527</strain>
    </source>
</reference>
<dbReference type="eggNOG" id="KOG3102">
    <property type="taxonomic scope" value="Eukaryota"/>
</dbReference>
<feature type="region of interest" description="Disordered" evidence="7">
    <location>
        <begin position="237"/>
        <end position="260"/>
    </location>
</feature>
<accession>S8FK45</accession>
<dbReference type="AlphaFoldDB" id="S8FK45"/>
<dbReference type="FunCoup" id="S8FK45">
    <property type="interactions" value="183"/>
</dbReference>
<feature type="region of interest" description="Disordered" evidence="7">
    <location>
        <begin position="1"/>
        <end position="56"/>
    </location>
</feature>
<evidence type="ECO:0000256" key="3">
    <source>
        <dbReference type="ARBA" id="ARBA00023239"/>
    </source>
</evidence>
<dbReference type="InterPro" id="IPR027521">
    <property type="entry name" value="Usb1"/>
</dbReference>
<feature type="compositionally biased region" description="Low complexity" evidence="7">
    <location>
        <begin position="244"/>
        <end position="258"/>
    </location>
</feature>
<dbReference type="HOGENOM" id="CLU_057212_1_0_1"/>
<dbReference type="GO" id="GO:0000175">
    <property type="term" value="F:3'-5'-RNA exonuclease activity"/>
    <property type="evidence" value="ECO:0007669"/>
    <property type="project" value="TreeGrafter"/>
</dbReference>
<name>S8FK45_FOMSC</name>
<sequence length="334" mass="36215">MKRLAALAQYGSSDEDEASPSDYSSPPAKKRKLPSLPDSLRPKLPIDNPALHQGRIRTSPHVDGQYAAYVYLPLTLERNSPLCKLLMKAFAHAKTEVPHLHPIGLSVELESTDTDTRPEESSVSLSPDSVELHISLTRPVYLRAHQLEDIKRSMKAIAKSHPPFSVSLAAFSELTNDERTRTFLTVEVGAGHDQLKSMSDELLPTLLSLKQKAFYAEPRFHASFAWALLHRSGPFPSPAGIDAPPSGSSPTSSLSPSPRAIGRQAEAGAGTLTPTGPADAFPTIARFPPTLVPSLNAAFGERLRARHVGAFDVRAVHVKIGKDVFKWRLSGASC</sequence>
<keyword evidence="4" id="KW-0539">Nucleus</keyword>
<evidence type="ECO:0000256" key="1">
    <source>
        <dbReference type="ARBA" id="ARBA00022722"/>
    </source>
</evidence>
<dbReference type="EMBL" id="KE504163">
    <property type="protein sequence ID" value="EPS98679.1"/>
    <property type="molecule type" value="Genomic_DNA"/>
</dbReference>
<keyword evidence="2" id="KW-0378">Hydrolase</keyword>
<organism evidence="8 9">
    <name type="scientific">Fomitopsis schrenkii</name>
    <name type="common">Brown rot fungus</name>
    <dbReference type="NCBI Taxonomy" id="2126942"/>
    <lineage>
        <taxon>Eukaryota</taxon>
        <taxon>Fungi</taxon>
        <taxon>Dikarya</taxon>
        <taxon>Basidiomycota</taxon>
        <taxon>Agaricomycotina</taxon>
        <taxon>Agaricomycetes</taxon>
        <taxon>Polyporales</taxon>
        <taxon>Fomitopsis</taxon>
    </lineage>
</organism>
<evidence type="ECO:0000256" key="4">
    <source>
        <dbReference type="ARBA" id="ARBA00023242"/>
    </source>
</evidence>
<dbReference type="PANTHER" id="PTHR13522:SF3">
    <property type="entry name" value="U6 SNRNA PHOSPHODIESTERASE 1"/>
    <property type="match status" value="1"/>
</dbReference>
<keyword evidence="1" id="KW-0540">Nuclease</keyword>
<dbReference type="Pfam" id="PF09749">
    <property type="entry name" value="HVSL"/>
    <property type="match status" value="1"/>
</dbReference>
<evidence type="ECO:0000313" key="9">
    <source>
        <dbReference type="Proteomes" id="UP000015241"/>
    </source>
</evidence>
<evidence type="ECO:0000256" key="2">
    <source>
        <dbReference type="ARBA" id="ARBA00022801"/>
    </source>
</evidence>
<dbReference type="GO" id="GO:0016829">
    <property type="term" value="F:lyase activity"/>
    <property type="evidence" value="ECO:0007669"/>
    <property type="project" value="UniProtKB-KW"/>
</dbReference>
<dbReference type="PANTHER" id="PTHR13522">
    <property type="entry name" value="U6 SNRNA PHOSPHODIESTERASE 1"/>
    <property type="match status" value="1"/>
</dbReference>
<dbReference type="Proteomes" id="UP000015241">
    <property type="component" value="Unassembled WGS sequence"/>
</dbReference>
<keyword evidence="9" id="KW-1185">Reference proteome</keyword>
<dbReference type="GO" id="GO:0034477">
    <property type="term" value="P:U6 snRNA 3'-end processing"/>
    <property type="evidence" value="ECO:0007669"/>
    <property type="project" value="InterPro"/>
</dbReference>
<dbReference type="STRING" id="743788.S8FK45"/>
<dbReference type="OrthoDB" id="49151at2759"/>